<dbReference type="EMBL" id="FNIX01000003">
    <property type="protein sequence ID" value="SDO57839.1"/>
    <property type="molecule type" value="Genomic_DNA"/>
</dbReference>
<protein>
    <submittedName>
        <fullName evidence="1">Uncharacterized protein</fullName>
    </submittedName>
</protein>
<keyword evidence="2" id="KW-1185">Reference proteome</keyword>
<name>A0A1H0KPH8_9PSEU</name>
<dbReference type="RefSeq" id="WP_090096799.1">
    <property type="nucleotide sequence ID" value="NZ_FNIX01000003.1"/>
</dbReference>
<sequence>MSENDLPAGGEPGKAVSRRRFLFLAGAGGLVLAVGSSGGPPDDVIADIALTATATRSLHLRRREDSLNLRIDLFNADLVRTSTGSELRKVGAGSAFMVVHFPPQAVLEQMLSTALTTGNLPLATRVSGPSRLAFDITAALPMATTVDALLAWTAFTPRLAPTATTTQTASALVAPIDTETALELPWRILLSPNENEGWKHSTAPVTRNGWTELWHTRLGARNGSEVEDGPQARAMRAIWLADPQMASWVRSPGTVPAEDDIDHVLTPRQRFSIVRLSADPTLRTGVHPSLPAPVEVSGLTLSSLGASFEAEGRWSYPDHPTLQLRGWQHRATLGRDHHVRTENAGYLYPYGHRASLVDVAERRIARRPNPDGTPGPWYAYLRHTQYIVVQQRTVTYWQDEALARDGRELPFTSIRVLTRRTPELATNRQDFADPAKAVSSFVPKASSAPTTPFPFHLRGIDHEGGEVDFTVPVVFVPSATATSTTLLNDIRRTYNTGTTADPIAVRTADMGGRKIALADRGPYPQGSTTSNVDRIVFNADTLTTAGRVPFHPRMERAVVRLPEVAVVTGTAVPAAAFEFAEPYLSHGITPEPEDPGDPEENVGAVYLALHSSAPPTPFGVSPANTGGLATPGGSIQAISAKQGAVAVRPIDVAKEFYDPAQMFGDGTKAKFLGGVPLKDLLASPEDPPVRNPEAAPKMGHRRVPELGIDEFSMYWMPKVKAAMGFEPGKDTPYPLVLSSVYGVPYKSGVESSWRANAEMRDFTLHLLGENSAYHWISLEFNHLRYASASGMKTQLDCNLRQVNLEQALKLLQPIAEKFSILGGKLEITVTSAGLRAGLRFQLPELPMGPFAIAETALHVAVEVPFDGTPVRLNFALNSRERPFQLRVFGFNGGGYVSLSLGTDGMERLEIGFVFGAGLTLNVGIASGIVEIVGGISYLLEKVEVVENGTEVVRQQVGLVAFLRIRGALKLWGFLTVSVEFYMGLTYLRKADGSSVLFGEAYVTVSVECFFVSETYTLRTQREFSVSPPPSASRSAGGDRLALAAPTMPAHPFGAAFTQQDWAGYCAAFAPLGA</sequence>
<organism evidence="1 2">
    <name type="scientific">Lentzea jiangxiensis</name>
    <dbReference type="NCBI Taxonomy" id="641025"/>
    <lineage>
        <taxon>Bacteria</taxon>
        <taxon>Bacillati</taxon>
        <taxon>Actinomycetota</taxon>
        <taxon>Actinomycetes</taxon>
        <taxon>Pseudonocardiales</taxon>
        <taxon>Pseudonocardiaceae</taxon>
        <taxon>Lentzea</taxon>
    </lineage>
</organism>
<proteinExistence type="predicted"/>
<dbReference type="OrthoDB" id="516973at2"/>
<dbReference type="PROSITE" id="PS51318">
    <property type="entry name" value="TAT"/>
    <property type="match status" value="1"/>
</dbReference>
<evidence type="ECO:0000313" key="2">
    <source>
        <dbReference type="Proteomes" id="UP000199691"/>
    </source>
</evidence>
<evidence type="ECO:0000313" key="1">
    <source>
        <dbReference type="EMBL" id="SDO57839.1"/>
    </source>
</evidence>
<dbReference type="InterPro" id="IPR006311">
    <property type="entry name" value="TAT_signal"/>
</dbReference>
<gene>
    <name evidence="1" type="ORF">SAMN05421507_10320</name>
</gene>
<accession>A0A1H0KPH8</accession>
<dbReference type="AlphaFoldDB" id="A0A1H0KPH8"/>
<dbReference type="Proteomes" id="UP000199691">
    <property type="component" value="Unassembled WGS sequence"/>
</dbReference>
<dbReference type="STRING" id="641025.SAMN05421507_10320"/>
<reference evidence="2" key="1">
    <citation type="submission" date="2016-10" db="EMBL/GenBank/DDBJ databases">
        <authorList>
            <person name="Varghese N."/>
            <person name="Submissions S."/>
        </authorList>
    </citation>
    <scope>NUCLEOTIDE SEQUENCE [LARGE SCALE GENOMIC DNA]</scope>
    <source>
        <strain evidence="2">CGMCC 4.6609</strain>
    </source>
</reference>